<sequence>EHSVNRISVDPCLPNNSNQDSVIRIDVYSYSSCSFALLFRVTLSAHYIVIC</sequence>
<organism evidence="1 2">
    <name type="scientific">Aegilops tauschii subsp. strangulata</name>
    <name type="common">Goatgrass</name>
    <dbReference type="NCBI Taxonomy" id="200361"/>
    <lineage>
        <taxon>Eukaryota</taxon>
        <taxon>Viridiplantae</taxon>
        <taxon>Streptophyta</taxon>
        <taxon>Embryophyta</taxon>
        <taxon>Tracheophyta</taxon>
        <taxon>Spermatophyta</taxon>
        <taxon>Magnoliopsida</taxon>
        <taxon>Liliopsida</taxon>
        <taxon>Poales</taxon>
        <taxon>Poaceae</taxon>
        <taxon>BOP clade</taxon>
        <taxon>Pooideae</taxon>
        <taxon>Triticodae</taxon>
        <taxon>Triticeae</taxon>
        <taxon>Triticinae</taxon>
        <taxon>Aegilops</taxon>
    </lineage>
</organism>
<dbReference type="Gramene" id="AET3Gv20673000.1">
    <property type="protein sequence ID" value="AET3Gv20673000.1"/>
    <property type="gene ID" value="AET3Gv20673000"/>
</dbReference>
<reference evidence="1" key="4">
    <citation type="submission" date="2019-03" db="UniProtKB">
        <authorList>
            <consortium name="EnsemblPlants"/>
        </authorList>
    </citation>
    <scope>IDENTIFICATION</scope>
</reference>
<dbReference type="Proteomes" id="UP000015105">
    <property type="component" value="Chromosome 3D"/>
</dbReference>
<reference evidence="2" key="2">
    <citation type="journal article" date="2017" name="Nat. Plants">
        <title>The Aegilops tauschii genome reveals multiple impacts of transposons.</title>
        <authorList>
            <person name="Zhao G."/>
            <person name="Zou C."/>
            <person name="Li K."/>
            <person name="Wang K."/>
            <person name="Li T."/>
            <person name="Gao L."/>
            <person name="Zhang X."/>
            <person name="Wang H."/>
            <person name="Yang Z."/>
            <person name="Liu X."/>
            <person name="Jiang W."/>
            <person name="Mao L."/>
            <person name="Kong X."/>
            <person name="Jiao Y."/>
            <person name="Jia J."/>
        </authorList>
    </citation>
    <scope>NUCLEOTIDE SEQUENCE [LARGE SCALE GENOMIC DNA]</scope>
    <source>
        <strain evidence="2">cv. AL8/78</strain>
    </source>
</reference>
<reference evidence="2" key="1">
    <citation type="journal article" date="2014" name="Science">
        <title>Ancient hybridizations among the ancestral genomes of bread wheat.</title>
        <authorList>
            <consortium name="International Wheat Genome Sequencing Consortium,"/>
            <person name="Marcussen T."/>
            <person name="Sandve S.R."/>
            <person name="Heier L."/>
            <person name="Spannagl M."/>
            <person name="Pfeifer M."/>
            <person name="Jakobsen K.S."/>
            <person name="Wulff B.B."/>
            <person name="Steuernagel B."/>
            <person name="Mayer K.F."/>
            <person name="Olsen O.A."/>
        </authorList>
    </citation>
    <scope>NUCLEOTIDE SEQUENCE [LARGE SCALE GENOMIC DNA]</scope>
    <source>
        <strain evidence="2">cv. AL8/78</strain>
    </source>
</reference>
<name>A0A453FGQ8_AEGTS</name>
<reference evidence="1" key="3">
    <citation type="journal article" date="2017" name="Nature">
        <title>Genome sequence of the progenitor of the wheat D genome Aegilops tauschii.</title>
        <authorList>
            <person name="Luo M.C."/>
            <person name="Gu Y.Q."/>
            <person name="Puiu D."/>
            <person name="Wang H."/>
            <person name="Twardziok S.O."/>
            <person name="Deal K.R."/>
            <person name="Huo N."/>
            <person name="Zhu T."/>
            <person name="Wang L."/>
            <person name="Wang Y."/>
            <person name="McGuire P.E."/>
            <person name="Liu S."/>
            <person name="Long H."/>
            <person name="Ramasamy R.K."/>
            <person name="Rodriguez J.C."/>
            <person name="Van S.L."/>
            <person name="Yuan L."/>
            <person name="Wang Z."/>
            <person name="Xia Z."/>
            <person name="Xiao L."/>
            <person name="Anderson O.D."/>
            <person name="Ouyang S."/>
            <person name="Liang Y."/>
            <person name="Zimin A.V."/>
            <person name="Pertea G."/>
            <person name="Qi P."/>
            <person name="Bennetzen J.L."/>
            <person name="Dai X."/>
            <person name="Dawson M.W."/>
            <person name="Muller H.G."/>
            <person name="Kugler K."/>
            <person name="Rivarola-Duarte L."/>
            <person name="Spannagl M."/>
            <person name="Mayer K.F.X."/>
            <person name="Lu F.H."/>
            <person name="Bevan M.W."/>
            <person name="Leroy P."/>
            <person name="Li P."/>
            <person name="You F.M."/>
            <person name="Sun Q."/>
            <person name="Liu Z."/>
            <person name="Lyons E."/>
            <person name="Wicker T."/>
            <person name="Salzberg S.L."/>
            <person name="Devos K.M."/>
            <person name="Dvorak J."/>
        </authorList>
    </citation>
    <scope>NUCLEOTIDE SEQUENCE [LARGE SCALE GENOMIC DNA]</scope>
    <source>
        <strain evidence="1">cv. AL8/78</strain>
    </source>
</reference>
<proteinExistence type="predicted"/>
<reference evidence="1" key="5">
    <citation type="journal article" date="2021" name="G3 (Bethesda)">
        <title>Aegilops tauschii genome assembly Aet v5.0 features greater sequence contiguity and improved annotation.</title>
        <authorList>
            <person name="Wang L."/>
            <person name="Zhu T."/>
            <person name="Rodriguez J.C."/>
            <person name="Deal K.R."/>
            <person name="Dubcovsky J."/>
            <person name="McGuire P.E."/>
            <person name="Lux T."/>
            <person name="Spannagl M."/>
            <person name="Mayer K.F.X."/>
            <person name="Baldrich P."/>
            <person name="Meyers B.C."/>
            <person name="Huo N."/>
            <person name="Gu Y.Q."/>
            <person name="Zhou H."/>
            <person name="Devos K.M."/>
            <person name="Bennetzen J.L."/>
            <person name="Unver T."/>
            <person name="Budak H."/>
            <person name="Gulick P.J."/>
            <person name="Galiba G."/>
            <person name="Kalapos B."/>
            <person name="Nelson D.R."/>
            <person name="Li P."/>
            <person name="You F.M."/>
            <person name="Luo M.C."/>
            <person name="Dvorak J."/>
        </authorList>
    </citation>
    <scope>NUCLEOTIDE SEQUENCE [LARGE SCALE GENOMIC DNA]</scope>
    <source>
        <strain evidence="1">cv. AL8/78</strain>
    </source>
</reference>
<dbReference type="EnsemblPlants" id="AET3Gv20673000.1">
    <property type="protein sequence ID" value="AET3Gv20673000.1"/>
    <property type="gene ID" value="AET3Gv20673000"/>
</dbReference>
<protein>
    <submittedName>
        <fullName evidence="1">Uncharacterized protein</fullName>
    </submittedName>
</protein>
<evidence type="ECO:0000313" key="1">
    <source>
        <dbReference type="EnsemblPlants" id="AET3Gv20673000.1"/>
    </source>
</evidence>
<keyword evidence="2" id="KW-1185">Reference proteome</keyword>
<evidence type="ECO:0000313" key="2">
    <source>
        <dbReference type="Proteomes" id="UP000015105"/>
    </source>
</evidence>
<accession>A0A453FGQ8</accession>
<dbReference type="AlphaFoldDB" id="A0A453FGQ8"/>